<dbReference type="OrthoDB" id="10250282at2759"/>
<dbReference type="PROSITE" id="PS50263">
    <property type="entry name" value="CN_HYDROLASE"/>
    <property type="match status" value="1"/>
</dbReference>
<dbReference type="CDD" id="cd07564">
    <property type="entry name" value="nitrilases_CHs"/>
    <property type="match status" value="1"/>
</dbReference>
<gene>
    <name evidence="6" type="ORF">NA57DRAFT_68692</name>
</gene>
<proteinExistence type="inferred from homology"/>
<dbReference type="SUPFAM" id="SSF56317">
    <property type="entry name" value="Carbon-nitrogen hydrolase"/>
    <property type="match status" value="1"/>
</dbReference>
<comment type="caution">
    <text evidence="6">The sequence shown here is derived from an EMBL/GenBank/DDBJ whole genome shotgun (WGS) entry which is preliminary data.</text>
</comment>
<dbReference type="AlphaFoldDB" id="A0A9P4I7D3"/>
<feature type="domain" description="CN hydrolase" evidence="5">
    <location>
        <begin position="5"/>
        <end position="286"/>
    </location>
</feature>
<keyword evidence="7" id="KW-1185">Reference proteome</keyword>
<dbReference type="InterPro" id="IPR044149">
    <property type="entry name" value="Nitrilases_CHs"/>
</dbReference>
<evidence type="ECO:0000259" key="5">
    <source>
        <dbReference type="PROSITE" id="PS50263"/>
    </source>
</evidence>
<dbReference type="Pfam" id="PF00795">
    <property type="entry name" value="CN_hydrolase"/>
    <property type="match status" value="1"/>
</dbReference>
<comment type="similarity">
    <text evidence="1">Belongs to the carbon-nitrogen hydrolase superfamily. Nitrilase family.</text>
</comment>
<dbReference type="PROSITE" id="PS00921">
    <property type="entry name" value="NITRIL_CHT_2"/>
    <property type="match status" value="1"/>
</dbReference>
<comment type="catalytic activity">
    <reaction evidence="3">
        <text>a nitrile + 2 H2O = a carboxylate + NH4(+)</text>
        <dbReference type="Rhea" id="RHEA:21724"/>
        <dbReference type="ChEBI" id="CHEBI:15377"/>
        <dbReference type="ChEBI" id="CHEBI:18379"/>
        <dbReference type="ChEBI" id="CHEBI:28938"/>
        <dbReference type="ChEBI" id="CHEBI:29067"/>
        <dbReference type="EC" id="3.5.5.1"/>
    </reaction>
</comment>
<dbReference type="GO" id="GO:0000257">
    <property type="term" value="F:nitrilase activity"/>
    <property type="evidence" value="ECO:0007669"/>
    <property type="project" value="UniProtKB-EC"/>
</dbReference>
<keyword evidence="2 6" id="KW-0378">Hydrolase</keyword>
<evidence type="ECO:0000256" key="4">
    <source>
        <dbReference type="ARBA" id="ARBA00039045"/>
    </source>
</evidence>
<dbReference type="Proteomes" id="UP000799772">
    <property type="component" value="Unassembled WGS sequence"/>
</dbReference>
<dbReference type="InterPro" id="IPR003010">
    <property type="entry name" value="C-N_Hydrolase"/>
</dbReference>
<dbReference type="Gene3D" id="3.60.110.10">
    <property type="entry name" value="Carbon-nitrogen hydrolase"/>
    <property type="match status" value="1"/>
</dbReference>
<reference evidence="6" key="1">
    <citation type="journal article" date="2020" name="Stud. Mycol.">
        <title>101 Dothideomycetes genomes: a test case for predicting lifestyles and emergence of pathogens.</title>
        <authorList>
            <person name="Haridas S."/>
            <person name="Albert R."/>
            <person name="Binder M."/>
            <person name="Bloem J."/>
            <person name="Labutti K."/>
            <person name="Salamov A."/>
            <person name="Andreopoulos B."/>
            <person name="Baker S."/>
            <person name="Barry K."/>
            <person name="Bills G."/>
            <person name="Bluhm B."/>
            <person name="Cannon C."/>
            <person name="Castanera R."/>
            <person name="Culley D."/>
            <person name="Daum C."/>
            <person name="Ezra D."/>
            <person name="Gonzalez J."/>
            <person name="Henrissat B."/>
            <person name="Kuo A."/>
            <person name="Liang C."/>
            <person name="Lipzen A."/>
            <person name="Lutzoni F."/>
            <person name="Magnuson J."/>
            <person name="Mondo S."/>
            <person name="Nolan M."/>
            <person name="Ohm R."/>
            <person name="Pangilinan J."/>
            <person name="Park H.-J."/>
            <person name="Ramirez L."/>
            <person name="Alfaro M."/>
            <person name="Sun H."/>
            <person name="Tritt A."/>
            <person name="Yoshinaga Y."/>
            <person name="Zwiers L.-H."/>
            <person name="Turgeon B."/>
            <person name="Goodwin S."/>
            <person name="Spatafora J."/>
            <person name="Crous P."/>
            <person name="Grigoriev I."/>
        </authorList>
    </citation>
    <scope>NUCLEOTIDE SEQUENCE</scope>
    <source>
        <strain evidence="6">CBS 133067</strain>
    </source>
</reference>
<sequence>MSQLVRLACVQAEPEWLDLQAGVDKAIRLIKEAGEKKVNILGFPEVFIPGYPISIWTESVISNSKILLKYRQNSLSRDSPEMRKILDAVKEAGIYVVLGYSERVNNSFYIAQSFISPAGTIINHRRKIKPTGVERNVWGDAGPEGLNTTVETEFGRLGALCCAEHVMPLLRMHEYTQGAQMHIASWPMTWEAHRLGTYKAPGHEDYNGDLHASRFMSREGNLFVAVATQVLTPKNYERVGLNEGVDVAKKAVGCGGHSMIYDPHGKPLVHAIPEDEEGILYADINLDEALGRAMLIDIVGHSSRPDLLSLNVNTPPPLTSLSNPQ</sequence>
<dbReference type="InterPro" id="IPR036526">
    <property type="entry name" value="C-N_Hydrolase_sf"/>
</dbReference>
<dbReference type="GO" id="GO:0016836">
    <property type="term" value="F:hydro-lyase activity"/>
    <property type="evidence" value="ECO:0007669"/>
    <property type="project" value="UniProtKB-ARBA"/>
</dbReference>
<evidence type="ECO:0000313" key="7">
    <source>
        <dbReference type="Proteomes" id="UP000799772"/>
    </source>
</evidence>
<evidence type="ECO:0000256" key="3">
    <source>
        <dbReference type="ARBA" id="ARBA00036406"/>
    </source>
</evidence>
<evidence type="ECO:0000256" key="1">
    <source>
        <dbReference type="ARBA" id="ARBA00008129"/>
    </source>
</evidence>
<evidence type="ECO:0000256" key="2">
    <source>
        <dbReference type="ARBA" id="ARBA00022801"/>
    </source>
</evidence>
<dbReference type="EMBL" id="ML978135">
    <property type="protein sequence ID" value="KAF2094080.1"/>
    <property type="molecule type" value="Genomic_DNA"/>
</dbReference>
<name>A0A9P4I7D3_9PEZI</name>
<dbReference type="PANTHER" id="PTHR46044">
    <property type="entry name" value="NITRILASE"/>
    <property type="match status" value="1"/>
</dbReference>
<dbReference type="EC" id="3.5.5.1" evidence="4"/>
<organism evidence="6 7">
    <name type="scientific">Rhizodiscina lignyota</name>
    <dbReference type="NCBI Taxonomy" id="1504668"/>
    <lineage>
        <taxon>Eukaryota</taxon>
        <taxon>Fungi</taxon>
        <taxon>Dikarya</taxon>
        <taxon>Ascomycota</taxon>
        <taxon>Pezizomycotina</taxon>
        <taxon>Dothideomycetes</taxon>
        <taxon>Pleosporomycetidae</taxon>
        <taxon>Aulographales</taxon>
        <taxon>Rhizodiscinaceae</taxon>
        <taxon>Rhizodiscina</taxon>
    </lineage>
</organism>
<dbReference type="PANTHER" id="PTHR46044:SF14">
    <property type="entry name" value="ARYLACETONITRILASE"/>
    <property type="match status" value="1"/>
</dbReference>
<protein>
    <recommendedName>
        <fullName evidence="4">nitrilase</fullName>
        <ecNumber evidence="4">3.5.5.1</ecNumber>
    </recommendedName>
</protein>
<evidence type="ECO:0000313" key="6">
    <source>
        <dbReference type="EMBL" id="KAF2094080.1"/>
    </source>
</evidence>
<accession>A0A9P4I7D3</accession>
<dbReference type="InterPro" id="IPR000132">
    <property type="entry name" value="Nitrilase/CN_hydratase_CS"/>
</dbReference>